<dbReference type="AlphaFoldDB" id="A0A4R6J7E7"/>
<gene>
    <name evidence="3" type="ORF">C8E87_6868</name>
</gene>
<comment type="caution">
    <text evidence="3">The sequence shown here is derived from an EMBL/GenBank/DDBJ whole genome shotgun (WGS) entry which is preliminary data.</text>
</comment>
<evidence type="ECO:0000259" key="2">
    <source>
        <dbReference type="Pfam" id="PF03713"/>
    </source>
</evidence>
<evidence type="ECO:0000313" key="3">
    <source>
        <dbReference type="EMBL" id="TDO31444.1"/>
    </source>
</evidence>
<evidence type="ECO:0000313" key="4">
    <source>
        <dbReference type="Proteomes" id="UP000294901"/>
    </source>
</evidence>
<reference evidence="3 4" key="1">
    <citation type="submission" date="2019-03" db="EMBL/GenBank/DDBJ databases">
        <title>Sequencing the genomes of 1000 actinobacteria strains.</title>
        <authorList>
            <person name="Klenk H.-P."/>
        </authorList>
    </citation>
    <scope>NUCLEOTIDE SEQUENCE [LARGE SCALE GENOMIC DNA]</scope>
    <source>
        <strain evidence="3 4">DSM 43805</strain>
    </source>
</reference>
<dbReference type="PANTHER" id="PTHR36933:SF1">
    <property type="entry name" value="SLL0788 PROTEIN"/>
    <property type="match status" value="1"/>
</dbReference>
<keyword evidence="4" id="KW-1185">Reference proteome</keyword>
<dbReference type="Proteomes" id="UP000294901">
    <property type="component" value="Unassembled WGS sequence"/>
</dbReference>
<dbReference type="InterPro" id="IPR012347">
    <property type="entry name" value="Ferritin-like"/>
</dbReference>
<keyword evidence="1" id="KW-0732">Signal</keyword>
<dbReference type="InterPro" id="IPR005183">
    <property type="entry name" value="DUF305_CopM-like"/>
</dbReference>
<feature type="domain" description="DUF305" evidence="2">
    <location>
        <begin position="79"/>
        <end position="220"/>
    </location>
</feature>
<dbReference type="Pfam" id="PF03713">
    <property type="entry name" value="DUF305"/>
    <property type="match status" value="1"/>
</dbReference>
<organism evidence="3 4">
    <name type="scientific">Paractinoplanes brasiliensis</name>
    <dbReference type="NCBI Taxonomy" id="52695"/>
    <lineage>
        <taxon>Bacteria</taxon>
        <taxon>Bacillati</taxon>
        <taxon>Actinomycetota</taxon>
        <taxon>Actinomycetes</taxon>
        <taxon>Micromonosporales</taxon>
        <taxon>Micromonosporaceae</taxon>
        <taxon>Paractinoplanes</taxon>
    </lineage>
</organism>
<protein>
    <submittedName>
        <fullName evidence="3">Uncharacterized protein (DUF305 family)</fullName>
    </submittedName>
</protein>
<dbReference type="PANTHER" id="PTHR36933">
    <property type="entry name" value="SLL0788 PROTEIN"/>
    <property type="match status" value="1"/>
</dbReference>
<evidence type="ECO:0000256" key="1">
    <source>
        <dbReference type="SAM" id="SignalP"/>
    </source>
</evidence>
<feature type="chain" id="PRO_5039278179" evidence="1">
    <location>
        <begin position="26"/>
        <end position="223"/>
    </location>
</feature>
<accession>A0A4R6J7E7</accession>
<sequence>MGRVRKSTLVAAVVVVAGAVAVAVAARMGAEESAAAPKPSVSAAPPQRVVLPGGPGDEAVVSDTDKVKAPDGSTFNGIDTTFVQMMIVHHEQAITMANLAPGRAENGKLAALAERISVAQPFEINFLKGWLKERGLPENDPRHDHATMPGMQTEGDMGALAAASGAAFDTKFATMMTDHHRGAMRMAGDVIKGGSDEKLREIANEMAVEQGSEIRRLRQVTAG</sequence>
<dbReference type="Gene3D" id="1.20.1260.10">
    <property type="match status" value="1"/>
</dbReference>
<name>A0A4R6J7E7_9ACTN</name>
<proteinExistence type="predicted"/>
<dbReference type="EMBL" id="SNWR01000002">
    <property type="protein sequence ID" value="TDO31444.1"/>
    <property type="molecule type" value="Genomic_DNA"/>
</dbReference>
<feature type="signal peptide" evidence="1">
    <location>
        <begin position="1"/>
        <end position="25"/>
    </location>
</feature>